<feature type="transmembrane region" description="Helical" evidence="2">
    <location>
        <begin position="212"/>
        <end position="233"/>
    </location>
</feature>
<feature type="compositionally biased region" description="Low complexity" evidence="1">
    <location>
        <begin position="76"/>
        <end position="165"/>
    </location>
</feature>
<reference evidence="4" key="2">
    <citation type="journal article" date="2017" name="J. Anim. Genet.">
        <title>Multiple reference genome sequences of hot pepper reveal the massive evolution of plant disease resistance genes by retroduplication.</title>
        <authorList>
            <person name="Kim S."/>
            <person name="Park J."/>
            <person name="Yeom S.-I."/>
            <person name="Kim Y.-M."/>
            <person name="Seo E."/>
            <person name="Kim K.-T."/>
            <person name="Kim M.-S."/>
            <person name="Lee J.M."/>
            <person name="Cheong K."/>
            <person name="Shin H.-S."/>
            <person name="Kim S.-B."/>
            <person name="Han K."/>
            <person name="Lee J."/>
            <person name="Park M."/>
            <person name="Lee H.-A."/>
            <person name="Lee H.-Y."/>
            <person name="Lee Y."/>
            <person name="Oh S."/>
            <person name="Lee J.H."/>
            <person name="Choi E."/>
            <person name="Choi E."/>
            <person name="Lee S.E."/>
            <person name="Jeon J."/>
            <person name="Kim H."/>
            <person name="Choi G."/>
            <person name="Song H."/>
            <person name="Lee J."/>
            <person name="Lee S.-C."/>
            <person name="Kwon J.-K."/>
            <person name="Lee H.-Y."/>
            <person name="Koo N."/>
            <person name="Hong Y."/>
            <person name="Kim R.W."/>
            <person name="Kang W.-H."/>
            <person name="Huh J.H."/>
            <person name="Kang B.-C."/>
            <person name="Yang T.-J."/>
            <person name="Lee Y.-H."/>
            <person name="Bennetzen J.L."/>
            <person name="Choi D."/>
        </authorList>
    </citation>
    <scope>NUCLEOTIDE SEQUENCE [LARGE SCALE GENOMIC DNA]</scope>
    <source>
        <strain evidence="4">cv. PBC81</strain>
    </source>
</reference>
<name>A0A2G2V664_CAPBA</name>
<keyword evidence="4" id="KW-1185">Reference proteome</keyword>
<gene>
    <name evidence="3" type="ORF">CQW23_31936</name>
</gene>
<organism evidence="3 4">
    <name type="scientific">Capsicum baccatum</name>
    <name type="common">Peruvian pepper</name>
    <dbReference type="NCBI Taxonomy" id="33114"/>
    <lineage>
        <taxon>Eukaryota</taxon>
        <taxon>Viridiplantae</taxon>
        <taxon>Streptophyta</taxon>
        <taxon>Embryophyta</taxon>
        <taxon>Tracheophyta</taxon>
        <taxon>Spermatophyta</taxon>
        <taxon>Magnoliopsida</taxon>
        <taxon>eudicotyledons</taxon>
        <taxon>Gunneridae</taxon>
        <taxon>Pentapetalae</taxon>
        <taxon>asterids</taxon>
        <taxon>lamiids</taxon>
        <taxon>Solanales</taxon>
        <taxon>Solanaceae</taxon>
        <taxon>Solanoideae</taxon>
        <taxon>Capsiceae</taxon>
        <taxon>Capsicum</taxon>
    </lineage>
</organism>
<reference evidence="3 4" key="1">
    <citation type="journal article" date="2017" name="Genome Biol.">
        <title>New reference genome sequences of hot pepper reveal the massive evolution of plant disease-resistance genes by retroduplication.</title>
        <authorList>
            <person name="Kim S."/>
            <person name="Park J."/>
            <person name="Yeom S.I."/>
            <person name="Kim Y.M."/>
            <person name="Seo E."/>
            <person name="Kim K.T."/>
            <person name="Kim M.S."/>
            <person name="Lee J.M."/>
            <person name="Cheong K."/>
            <person name="Shin H.S."/>
            <person name="Kim S.B."/>
            <person name="Han K."/>
            <person name="Lee J."/>
            <person name="Park M."/>
            <person name="Lee H.A."/>
            <person name="Lee H.Y."/>
            <person name="Lee Y."/>
            <person name="Oh S."/>
            <person name="Lee J.H."/>
            <person name="Choi E."/>
            <person name="Choi E."/>
            <person name="Lee S.E."/>
            <person name="Jeon J."/>
            <person name="Kim H."/>
            <person name="Choi G."/>
            <person name="Song H."/>
            <person name="Lee J."/>
            <person name="Lee S.C."/>
            <person name="Kwon J.K."/>
            <person name="Lee H.Y."/>
            <person name="Koo N."/>
            <person name="Hong Y."/>
            <person name="Kim R.W."/>
            <person name="Kang W.H."/>
            <person name="Huh J.H."/>
            <person name="Kang B.C."/>
            <person name="Yang T.J."/>
            <person name="Lee Y.H."/>
            <person name="Bennetzen J.L."/>
            <person name="Choi D."/>
        </authorList>
    </citation>
    <scope>NUCLEOTIDE SEQUENCE [LARGE SCALE GENOMIC DNA]</scope>
    <source>
        <strain evidence="4">cv. PBC81</strain>
    </source>
</reference>
<keyword evidence="2" id="KW-0812">Transmembrane</keyword>
<keyword evidence="2" id="KW-1133">Transmembrane helix</keyword>
<evidence type="ECO:0000313" key="4">
    <source>
        <dbReference type="Proteomes" id="UP000224567"/>
    </source>
</evidence>
<evidence type="ECO:0000256" key="2">
    <source>
        <dbReference type="SAM" id="Phobius"/>
    </source>
</evidence>
<proteinExistence type="predicted"/>
<evidence type="ECO:0000256" key="1">
    <source>
        <dbReference type="SAM" id="MobiDB-lite"/>
    </source>
</evidence>
<sequence>MLNLSRMKSSFNRNCSSICRMNVNSDQISPQARIMLSTKVKTNWTGKCENQRSRLLPLLLLGLQSNDKDNGGDGINAAQQPPANANAAGGQPNANANAAGSQPDANANAAGAQPDANANAAGAQPDANANAAGAQPDANANTVGAQPNANANAAGAQPDANANTAGDQPDANANAARAQQPIQLSPAEIERLGREIARELNRLKKSPSFSTIFLLVSAFILLCGVGITAHAMWSAAQSLNHWIDGSWLLSKMLRVHSGD</sequence>
<dbReference type="Proteomes" id="UP000224567">
    <property type="component" value="Unassembled WGS sequence"/>
</dbReference>
<comment type="caution">
    <text evidence="3">The sequence shown here is derived from an EMBL/GenBank/DDBJ whole genome shotgun (WGS) entry which is preliminary data.</text>
</comment>
<keyword evidence="2" id="KW-0472">Membrane</keyword>
<accession>A0A2G2V664</accession>
<feature type="region of interest" description="Disordered" evidence="1">
    <location>
        <begin position="70"/>
        <end position="185"/>
    </location>
</feature>
<evidence type="ECO:0000313" key="3">
    <source>
        <dbReference type="EMBL" id="PHT28481.1"/>
    </source>
</evidence>
<protein>
    <submittedName>
        <fullName evidence="3">Uncharacterized protein</fullName>
    </submittedName>
</protein>
<dbReference type="AlphaFoldDB" id="A0A2G2V664"/>
<dbReference type="EMBL" id="MLFT02000218">
    <property type="protein sequence ID" value="PHT28481.1"/>
    <property type="molecule type" value="Genomic_DNA"/>
</dbReference>